<name>A0A8H6HYE2_9AGAR</name>
<dbReference type="PANTHER" id="PTHR19959:SF119">
    <property type="entry name" value="FUNGAL LIPASE-LIKE DOMAIN-CONTAINING PROTEIN"/>
    <property type="match status" value="1"/>
</dbReference>
<dbReference type="InterPro" id="IPR011990">
    <property type="entry name" value="TPR-like_helical_dom_sf"/>
</dbReference>
<evidence type="ECO:0000259" key="1">
    <source>
        <dbReference type="Pfam" id="PF12770"/>
    </source>
</evidence>
<protein>
    <submittedName>
        <fullName evidence="2">CHAT domain-containing protein</fullName>
    </submittedName>
</protein>
<dbReference type="PANTHER" id="PTHR19959">
    <property type="entry name" value="KINESIN LIGHT CHAIN"/>
    <property type="match status" value="1"/>
</dbReference>
<dbReference type="Gene3D" id="1.25.40.10">
    <property type="entry name" value="Tetratricopeptide repeat domain"/>
    <property type="match status" value="2"/>
</dbReference>
<gene>
    <name evidence="2" type="ORF">DFP72DRAFT_1068334</name>
</gene>
<sequence length="1169" mass="127716">MDQQTSRLAEKLGKASQLCMTDIVFERTGDIDDYAVSMNLAELWVFGIPGSEAGRSFALVKSSPRRWEVKGSTELCIPAELGAIDCVVKSNEGEDIGSLHLDAKVIQSTMAEGNSGNSQRVEMSDAKLQVIMSWEWVEMSSESIQKAENTAVQLQSHGIERLRAFERSGRLADMNDGIRMLRQAVELTPQGHGNLPPRLNNLGGSLTRRFEETGDLSDIAEAISVLKKAVSLTPEGHTHLPGQLNNLGNAFTCLFERTGEISDVSEATSALRKAVELTPQGHVGLPGRLTNLGSSLTRRFQRNGELLDINEAISMREKAVDLLPPGHPNLPSLLNNLGNSFNLRYERTNELSDISKAISARQRAVDTIPPGHVILPLFLSNLGNSFTCRFERTGELSDIAEAISVQQQAVKLMPQGHANLPGQLNNLGTSLISRFERTREPSDIADAISVLRKAVNLTPQGHADRPSRLNNLGAAFTRQFEQTDEVSDISEAISVQQETVKLTPPGHPDLPPRLSNLGALLTRRFQQTKTVSDINEAISVQQRVLKITPHGHAGLPSYFKNLGLSFYNRFELAGDSADLEATLSNYRAAGTSIIGPPRTKLDAAKRWAGTLLQHDTLSLDIIPAFDTALGLVTLVAGLEQTVRGRYTQLEDSSGLALTAAAAACALDRPEKALEWLEQGRCLVWTQLNNLRTPVDELRSHDEKLAELVAVSAKQLESAGSSRGISQPSMSLKEKMSREDEARAHLDSAKEWEGLLRRVRAIPGFESFLKPLPCSALMEHLPGTIVVINMDQSRCDAIALVVGQDKPLHIPLPNFSIKEAREYRADLKSQLQARHLLDRGSDDHETSGNVDFSVRGIRDAPIGESGEYPPVHRVLRGLWEKVVKPILDGLNFSRVDRASGEVPPRLWWCPTGPISFLPLHAAGIYRGSSLESVFDYVVSSYTPTVTAITDRVKSRHSVDAKVSGLFLTSQPNVTGASSINGTSKEVQSILEMANKSGVRAIVLEGDEVTVAECLECMQSFSSIHLACHGSQNATEPLQSRFLFHQGTLELGTILQSDLKNADLAFLSACQTSTGQEKLSDEAVHLAAGMLAAGYRRVVGTMWSIRDKPAQDLATTFYEYLFTHRDGSSGAAFDGALSAHALHHATQKLRLSLDNSERSLLTWIPFVHFGL</sequence>
<comment type="caution">
    <text evidence="2">The sequence shown here is derived from an EMBL/GenBank/DDBJ whole genome shotgun (WGS) entry which is preliminary data.</text>
</comment>
<reference evidence="2 3" key="1">
    <citation type="submission" date="2020-07" db="EMBL/GenBank/DDBJ databases">
        <title>Comparative genomics of pyrophilous fungi reveals a link between fire events and developmental genes.</title>
        <authorList>
            <consortium name="DOE Joint Genome Institute"/>
            <person name="Steindorff A.S."/>
            <person name="Carver A."/>
            <person name="Calhoun S."/>
            <person name="Stillman K."/>
            <person name="Liu H."/>
            <person name="Lipzen A."/>
            <person name="Pangilinan J."/>
            <person name="Labutti K."/>
            <person name="Bruns T.D."/>
            <person name="Grigoriev I.V."/>
        </authorList>
    </citation>
    <scope>NUCLEOTIDE SEQUENCE [LARGE SCALE GENOMIC DNA]</scope>
    <source>
        <strain evidence="2 3">CBS 144469</strain>
    </source>
</reference>
<dbReference type="Pfam" id="PF12770">
    <property type="entry name" value="CHAT"/>
    <property type="match status" value="1"/>
</dbReference>
<dbReference type="OrthoDB" id="9991317at2759"/>
<proteinExistence type="predicted"/>
<dbReference type="SUPFAM" id="SSF48452">
    <property type="entry name" value="TPR-like"/>
    <property type="match status" value="1"/>
</dbReference>
<evidence type="ECO:0000313" key="3">
    <source>
        <dbReference type="Proteomes" id="UP000521943"/>
    </source>
</evidence>
<keyword evidence="3" id="KW-1185">Reference proteome</keyword>
<evidence type="ECO:0000313" key="2">
    <source>
        <dbReference type="EMBL" id="KAF6754769.1"/>
    </source>
</evidence>
<organism evidence="2 3">
    <name type="scientific">Ephemerocybe angulata</name>
    <dbReference type="NCBI Taxonomy" id="980116"/>
    <lineage>
        <taxon>Eukaryota</taxon>
        <taxon>Fungi</taxon>
        <taxon>Dikarya</taxon>
        <taxon>Basidiomycota</taxon>
        <taxon>Agaricomycotina</taxon>
        <taxon>Agaricomycetes</taxon>
        <taxon>Agaricomycetidae</taxon>
        <taxon>Agaricales</taxon>
        <taxon>Agaricineae</taxon>
        <taxon>Psathyrellaceae</taxon>
        <taxon>Ephemerocybe</taxon>
    </lineage>
</organism>
<accession>A0A8H6HYE2</accession>
<dbReference type="InterPro" id="IPR024983">
    <property type="entry name" value="CHAT_dom"/>
</dbReference>
<dbReference type="Proteomes" id="UP000521943">
    <property type="component" value="Unassembled WGS sequence"/>
</dbReference>
<dbReference type="AlphaFoldDB" id="A0A8H6HYE2"/>
<dbReference type="EMBL" id="JACGCI010000033">
    <property type="protein sequence ID" value="KAF6754769.1"/>
    <property type="molecule type" value="Genomic_DNA"/>
</dbReference>
<feature type="domain" description="CHAT" evidence="1">
    <location>
        <begin position="872"/>
        <end position="1168"/>
    </location>
</feature>